<dbReference type="Proteomes" id="UP000297348">
    <property type="component" value="Unassembled WGS sequence"/>
</dbReference>
<name>A0A4Z0JCA7_9LACO</name>
<gene>
    <name evidence="2" type="ORF">EGT51_02840</name>
</gene>
<dbReference type="AlphaFoldDB" id="A0A4Z0JCA7"/>
<dbReference type="SUPFAM" id="SSF75011">
    <property type="entry name" value="3-carboxy-cis,cis-mucoante lactonizing enzyme"/>
    <property type="match status" value="1"/>
</dbReference>
<dbReference type="OrthoDB" id="2276332at2"/>
<protein>
    <recommendedName>
        <fullName evidence="4">Extracellular protein</fullName>
    </recommendedName>
</protein>
<keyword evidence="3" id="KW-1185">Reference proteome</keyword>
<comment type="caution">
    <text evidence="2">The sequence shown here is derived from an EMBL/GenBank/DDBJ whole genome shotgun (WGS) entry which is preliminary data.</text>
</comment>
<evidence type="ECO:0008006" key="4">
    <source>
        <dbReference type="Google" id="ProtNLM"/>
    </source>
</evidence>
<evidence type="ECO:0000313" key="3">
    <source>
        <dbReference type="Proteomes" id="UP000297348"/>
    </source>
</evidence>
<evidence type="ECO:0000313" key="2">
    <source>
        <dbReference type="EMBL" id="TGD19788.1"/>
    </source>
</evidence>
<keyword evidence="1" id="KW-0732">Signal</keyword>
<dbReference type="EMBL" id="RKLX01000003">
    <property type="protein sequence ID" value="TGD19788.1"/>
    <property type="molecule type" value="Genomic_DNA"/>
</dbReference>
<accession>A0A4Z0JCA7</accession>
<evidence type="ECO:0000256" key="1">
    <source>
        <dbReference type="SAM" id="SignalP"/>
    </source>
</evidence>
<feature type="chain" id="PRO_5021189948" description="Extracellular protein" evidence="1">
    <location>
        <begin position="30"/>
        <end position="365"/>
    </location>
</feature>
<reference evidence="2 3" key="1">
    <citation type="submission" date="2018-10" db="EMBL/GenBank/DDBJ databases">
        <title>Lactobacillus sp. R7 and Lactobacillus sp. R19 isolated from fermented mustard green product of Taiwan.</title>
        <authorList>
            <person name="Lin S.-T."/>
        </authorList>
    </citation>
    <scope>NUCLEOTIDE SEQUENCE [LARGE SCALE GENOMIC DNA]</scope>
    <source>
        <strain evidence="2 3">BCRC 81129</strain>
    </source>
</reference>
<sequence length="365" mass="41762">MLAVKKLNWWLVLLVALGLGLTNSTTVQAYHTYHQKSAALSVGKRRMVNDSHVHYVKAPHTYRHAKNRHGRNTIARSRGAAITFKTKYLLPLPGYHNQAWGNPQSLATNGRYLYVLYTPTAWHNRGRIVRYDMHKLNKLGLTPRQLQTAYTSNAKAQLASHAAVKIGKPFETGHGQSLAYNWKNHHLYMWCDREKSAATPVNQYGYIKQIKAKSLTPRYQIRFRLKHKGFAAPGGHVLTFDKQGRAYFWSRPTTHTVYIYRGHISRHHVKFHLTHQVLKHGPGTHVQSMGYNPHTKRVYLVADDSIASLPVSKLAGKGHLTKHNVKWTKFSSKREFEGLTFTKSGHAYLLCNHNPEVLRGNKISW</sequence>
<feature type="signal peptide" evidence="1">
    <location>
        <begin position="1"/>
        <end position="29"/>
    </location>
</feature>
<proteinExistence type="predicted"/>
<organism evidence="2 3">
    <name type="scientific">Levilactobacillus suantsaiihabitans</name>
    <dbReference type="NCBI Taxonomy" id="2487722"/>
    <lineage>
        <taxon>Bacteria</taxon>
        <taxon>Bacillati</taxon>
        <taxon>Bacillota</taxon>
        <taxon>Bacilli</taxon>
        <taxon>Lactobacillales</taxon>
        <taxon>Lactobacillaceae</taxon>
        <taxon>Levilactobacillus</taxon>
    </lineage>
</organism>